<evidence type="ECO:0000313" key="9">
    <source>
        <dbReference type="EMBL" id="RGR71510.1"/>
    </source>
</evidence>
<dbReference type="InterPro" id="IPR005170">
    <property type="entry name" value="Transptr-assoc_dom"/>
</dbReference>
<dbReference type="Proteomes" id="UP000049828">
    <property type="component" value="Unassembled WGS sequence"/>
</dbReference>
<dbReference type="InterPro" id="IPR044751">
    <property type="entry name" value="Ion_transp-like_CBS"/>
</dbReference>
<evidence type="ECO:0000313" key="17">
    <source>
        <dbReference type="Proteomes" id="UP000283701"/>
    </source>
</evidence>
<dbReference type="GO" id="GO:0005886">
    <property type="term" value="C:plasma membrane"/>
    <property type="evidence" value="ECO:0007669"/>
    <property type="project" value="TreeGrafter"/>
</dbReference>
<dbReference type="Gene3D" id="3.30.465.10">
    <property type="match status" value="1"/>
</dbReference>
<evidence type="ECO:0000313" key="11">
    <source>
        <dbReference type="EMBL" id="RHE99642.1"/>
    </source>
</evidence>
<evidence type="ECO:0000313" key="13">
    <source>
        <dbReference type="Proteomes" id="UP000049828"/>
    </source>
</evidence>
<dbReference type="STRING" id="360807.ERS852392_01484"/>
<evidence type="ECO:0000313" key="16">
    <source>
        <dbReference type="Proteomes" id="UP000283492"/>
    </source>
</evidence>
<evidence type="ECO:0000256" key="3">
    <source>
        <dbReference type="PROSITE-ProRule" id="PRU00703"/>
    </source>
</evidence>
<evidence type="ECO:0000313" key="10">
    <source>
        <dbReference type="EMBL" id="RHA91668.1"/>
    </source>
</evidence>
<dbReference type="EMBL" id="QSKW01000003">
    <property type="protein sequence ID" value="RHE99642.1"/>
    <property type="molecule type" value="Genomic_DNA"/>
</dbReference>
<dbReference type="PANTHER" id="PTHR22777:SF17">
    <property type="entry name" value="UPF0053 PROTEIN SLL0260"/>
    <property type="match status" value="1"/>
</dbReference>
<dbReference type="EMBL" id="QSFX01000001">
    <property type="protein sequence ID" value="RHA91668.1"/>
    <property type="molecule type" value="Genomic_DNA"/>
</dbReference>
<dbReference type="PROSITE" id="PS51371">
    <property type="entry name" value="CBS"/>
    <property type="match status" value="1"/>
</dbReference>
<gene>
    <name evidence="6" type="primary">tlyC</name>
    <name evidence="12" type="ORF">DW654_02560</name>
    <name evidence="11" type="ORF">DW707_02925</name>
    <name evidence="10" type="ORF">DW914_00255</name>
    <name evidence="9" type="ORF">DWY29_01415</name>
    <name evidence="8" type="ORF">DWY96_02035</name>
    <name evidence="7" type="ORF">ERS852392_01484</name>
    <name evidence="6" type="ORF">ERS852444_00100</name>
    <name evidence="5" type="ORF">RIL183_16911</name>
</gene>
<keyword evidence="2 3" id="KW-0129">CBS domain</keyword>
<dbReference type="SUPFAM" id="SSF56176">
    <property type="entry name" value="FAD-binding/transporter-associated domain-like"/>
    <property type="match status" value="1"/>
</dbReference>
<dbReference type="FunFam" id="3.10.580.10:FF:000002">
    <property type="entry name" value="Magnesium/cobalt efflux protein CorC"/>
    <property type="match status" value="1"/>
</dbReference>
<dbReference type="RefSeq" id="WP_055039365.1">
    <property type="nucleotide sequence ID" value="NZ_CABJFX010000001.1"/>
</dbReference>
<proteinExistence type="predicted"/>
<dbReference type="InterPro" id="IPR046342">
    <property type="entry name" value="CBS_dom_sf"/>
</dbReference>
<evidence type="ECO:0000313" key="20">
    <source>
        <dbReference type="Proteomes" id="UP000286271"/>
    </source>
</evidence>
<dbReference type="Proteomes" id="UP000095395">
    <property type="component" value="Unassembled WGS sequence"/>
</dbReference>
<reference evidence="5" key="2">
    <citation type="submission" date="2015-05" db="EMBL/GenBank/DDBJ databases">
        <authorList>
            <person name="Wang D.B."/>
            <person name="Wang M."/>
        </authorList>
    </citation>
    <scope>NUCLEOTIDE SEQUENCE [LARGE SCALE GENOMIC DNA]</scope>
    <source>
        <strain evidence="5">L1-83</strain>
    </source>
</reference>
<evidence type="ECO:0000313" key="12">
    <source>
        <dbReference type="EMBL" id="RHF87647.1"/>
    </source>
</evidence>
<protein>
    <submittedName>
        <fullName evidence="6">Hemolysin C</fullName>
    </submittedName>
    <submittedName>
        <fullName evidence="8">HlyC/CorC family transporter</fullName>
    </submittedName>
</protein>
<dbReference type="Pfam" id="PF03471">
    <property type="entry name" value="CorC_HlyC"/>
    <property type="match status" value="1"/>
</dbReference>
<evidence type="ECO:0000259" key="4">
    <source>
        <dbReference type="PROSITE" id="PS51371"/>
    </source>
</evidence>
<dbReference type="InterPro" id="IPR036318">
    <property type="entry name" value="FAD-bd_PCMH-like_sf"/>
</dbReference>
<dbReference type="OrthoDB" id="9798188at2"/>
<dbReference type="AlphaFoldDB" id="A0A0M6WGC6"/>
<dbReference type="Pfam" id="PF00571">
    <property type="entry name" value="CBS"/>
    <property type="match status" value="2"/>
</dbReference>
<feature type="domain" description="CBS" evidence="4">
    <location>
        <begin position="139"/>
        <end position="196"/>
    </location>
</feature>
<dbReference type="EMBL" id="QRUN01000001">
    <property type="protein sequence ID" value="RGR71510.1"/>
    <property type="molecule type" value="Genomic_DNA"/>
</dbReference>
<dbReference type="PANTHER" id="PTHR22777">
    <property type="entry name" value="HEMOLYSIN-RELATED"/>
    <property type="match status" value="1"/>
</dbReference>
<dbReference type="Proteomes" id="UP000283492">
    <property type="component" value="Unassembled WGS sequence"/>
</dbReference>
<evidence type="ECO:0000313" key="6">
    <source>
        <dbReference type="EMBL" id="CUM70810.1"/>
    </source>
</evidence>
<dbReference type="Proteomes" id="UP000283701">
    <property type="component" value="Unassembled WGS sequence"/>
</dbReference>
<evidence type="ECO:0000313" key="8">
    <source>
        <dbReference type="EMBL" id="RGQ54381.1"/>
    </source>
</evidence>
<evidence type="ECO:0000313" key="15">
    <source>
        <dbReference type="Proteomes" id="UP000095453"/>
    </source>
</evidence>
<dbReference type="GO" id="GO:0050660">
    <property type="term" value="F:flavin adenine dinucleotide binding"/>
    <property type="evidence" value="ECO:0007669"/>
    <property type="project" value="InterPro"/>
</dbReference>
<dbReference type="SMART" id="SM01091">
    <property type="entry name" value="CorC_HlyC"/>
    <property type="match status" value="1"/>
</dbReference>
<evidence type="ECO:0000256" key="2">
    <source>
        <dbReference type="ARBA" id="ARBA00023122"/>
    </source>
</evidence>
<accession>A0A0M6WGC6</accession>
<organism evidence="5 13">
    <name type="scientific">Roseburia inulinivorans</name>
    <dbReference type="NCBI Taxonomy" id="360807"/>
    <lineage>
        <taxon>Bacteria</taxon>
        <taxon>Bacillati</taxon>
        <taxon>Bacillota</taxon>
        <taxon>Clostridia</taxon>
        <taxon>Lachnospirales</taxon>
        <taxon>Lachnospiraceae</taxon>
        <taxon>Roseburia</taxon>
    </lineage>
</organism>
<dbReference type="InterPro" id="IPR000644">
    <property type="entry name" value="CBS_dom"/>
</dbReference>
<keyword evidence="13" id="KW-1185">Reference proteome</keyword>
<dbReference type="Gene3D" id="3.10.580.10">
    <property type="entry name" value="CBS-domain"/>
    <property type="match status" value="1"/>
</dbReference>
<evidence type="ECO:0000313" key="7">
    <source>
        <dbReference type="EMBL" id="CUN82994.1"/>
    </source>
</evidence>
<keyword evidence="1" id="KW-0677">Repeat</keyword>
<dbReference type="Proteomes" id="UP000283738">
    <property type="component" value="Unassembled WGS sequence"/>
</dbReference>
<name>A0A0M6WGC6_9FIRM</name>
<dbReference type="Proteomes" id="UP000286271">
    <property type="component" value="Unassembled WGS sequence"/>
</dbReference>
<evidence type="ECO:0000313" key="14">
    <source>
        <dbReference type="Proteomes" id="UP000095395"/>
    </source>
</evidence>
<evidence type="ECO:0000256" key="1">
    <source>
        <dbReference type="ARBA" id="ARBA00022737"/>
    </source>
</evidence>
<dbReference type="EMBL" id="QRTF01000002">
    <property type="protein sequence ID" value="RGQ54381.1"/>
    <property type="molecule type" value="Genomic_DNA"/>
</dbReference>
<sequence length="306" mass="34915">MDDGGSPTTGMKKLSNRLMKLFGVDTDDVTEEEIISMVNEGHEQGVLQANEAEMIHNIFEFGDKDAKDIMVHRKNIIAIDGTMTFLEMLDFTIENNYSRYPVYIDDIDNIIGVLHIKEVLALCQKQEIYHTAIKDIKGLIREVDFIPETRNINTLFTMMQNAKTHMVIVVDEYGQTSGIVAMEDILEEIVGNIEDEHDQEEKMIEKLPDGSYLMDGMTSAEEALEILKIHIPEEDEFETLNGILISLLDRIPNDDEKFETDAFGYHFEVLQVENKMIKKVKITKLAEGVSTDKEENSCQKEETVLE</sequence>
<dbReference type="EMBL" id="CYYR01000008">
    <property type="protein sequence ID" value="CUN82994.1"/>
    <property type="molecule type" value="Genomic_DNA"/>
</dbReference>
<dbReference type="EMBL" id="CVRS01000060">
    <property type="protein sequence ID" value="CRL35443.1"/>
    <property type="molecule type" value="Genomic_DNA"/>
</dbReference>
<evidence type="ECO:0000313" key="19">
    <source>
        <dbReference type="Proteomes" id="UP000285820"/>
    </source>
</evidence>
<reference evidence="16 17" key="3">
    <citation type="submission" date="2018-08" db="EMBL/GenBank/DDBJ databases">
        <title>A genome reference for cultivated species of the human gut microbiota.</title>
        <authorList>
            <person name="Zou Y."/>
            <person name="Xue W."/>
            <person name="Luo G."/>
        </authorList>
    </citation>
    <scope>NUCLEOTIDE SEQUENCE [LARGE SCALE GENOMIC DNA]</scope>
    <source>
        <strain evidence="9 19">AF24-4</strain>
        <strain evidence="8 18">AF28-15</strain>
        <strain evidence="12 17">AM23-23AC</strain>
        <strain evidence="11 20">AM27-11</strain>
        <strain evidence="10 16">AM42-1AC</strain>
    </source>
</reference>
<dbReference type="CDD" id="cd04590">
    <property type="entry name" value="CBS_pair_CorC_HlyC_assoc"/>
    <property type="match status" value="1"/>
</dbReference>
<dbReference type="GeneID" id="75164078"/>
<dbReference type="SUPFAM" id="SSF54631">
    <property type="entry name" value="CBS-domain pair"/>
    <property type="match status" value="1"/>
</dbReference>
<dbReference type="Proteomes" id="UP000095453">
    <property type="component" value="Unassembled WGS sequence"/>
</dbReference>
<dbReference type="EMBL" id="CYXX01000001">
    <property type="protein sequence ID" value="CUM70810.1"/>
    <property type="molecule type" value="Genomic_DNA"/>
</dbReference>
<dbReference type="Proteomes" id="UP000285820">
    <property type="component" value="Unassembled WGS sequence"/>
</dbReference>
<dbReference type="EMBL" id="QRHP01000001">
    <property type="protein sequence ID" value="RHF87647.1"/>
    <property type="molecule type" value="Genomic_DNA"/>
</dbReference>
<evidence type="ECO:0000313" key="18">
    <source>
        <dbReference type="Proteomes" id="UP000283738"/>
    </source>
</evidence>
<evidence type="ECO:0000313" key="5">
    <source>
        <dbReference type="EMBL" id="CRL35443.1"/>
    </source>
</evidence>
<reference evidence="13" key="1">
    <citation type="submission" date="2015-05" db="EMBL/GenBank/DDBJ databases">
        <authorList>
            <consortium name="Pathogen Informatics"/>
        </authorList>
    </citation>
    <scope>NUCLEOTIDE SEQUENCE [LARGE SCALE GENOMIC DNA]</scope>
    <source>
        <strain evidence="7 14">2789STDY5608835</strain>
        <strain evidence="6 15">2789STDY5608887</strain>
        <strain evidence="13">L1-83</strain>
    </source>
</reference>
<dbReference type="InterPro" id="IPR016169">
    <property type="entry name" value="FAD-bd_PCMH_sub2"/>
</dbReference>